<sequence>MLISMVPGLGDAGIRKLNVAGYATTYQLIGKFLPLNRNEEEFLAFLLKQGNTRPHVHNTAPLAL</sequence>
<dbReference type="KEGG" id="ehx:EMIHUDRAFT_257739"/>
<dbReference type="RefSeq" id="XP_005762802.1">
    <property type="nucleotide sequence ID" value="XM_005762745.1"/>
</dbReference>
<evidence type="ECO:0000313" key="1">
    <source>
        <dbReference type="EnsemblProtists" id="EOD10373"/>
    </source>
</evidence>
<dbReference type="SUPFAM" id="SSF47798">
    <property type="entry name" value="Barrier-to-autointegration factor, BAF"/>
    <property type="match status" value="1"/>
</dbReference>
<organism evidence="1 2">
    <name type="scientific">Emiliania huxleyi (strain CCMP1516)</name>
    <dbReference type="NCBI Taxonomy" id="280463"/>
    <lineage>
        <taxon>Eukaryota</taxon>
        <taxon>Haptista</taxon>
        <taxon>Haptophyta</taxon>
        <taxon>Prymnesiophyceae</taxon>
        <taxon>Isochrysidales</taxon>
        <taxon>Noelaerhabdaceae</taxon>
        <taxon>Emiliania</taxon>
    </lineage>
</organism>
<dbReference type="EnsemblProtists" id="EOD10373">
    <property type="protein sequence ID" value="EOD10373"/>
    <property type="gene ID" value="EMIHUDRAFT_257739"/>
</dbReference>
<dbReference type="GeneID" id="17256525"/>
<dbReference type="HOGENOM" id="CLU_2872348_0_0_1"/>
<reference evidence="2" key="1">
    <citation type="journal article" date="2013" name="Nature">
        <title>Pan genome of the phytoplankton Emiliania underpins its global distribution.</title>
        <authorList>
            <person name="Read B.A."/>
            <person name="Kegel J."/>
            <person name="Klute M.J."/>
            <person name="Kuo A."/>
            <person name="Lefebvre S.C."/>
            <person name="Maumus F."/>
            <person name="Mayer C."/>
            <person name="Miller J."/>
            <person name="Monier A."/>
            <person name="Salamov A."/>
            <person name="Young J."/>
            <person name="Aguilar M."/>
            <person name="Claverie J.M."/>
            <person name="Frickenhaus S."/>
            <person name="Gonzalez K."/>
            <person name="Herman E.K."/>
            <person name="Lin Y.C."/>
            <person name="Napier J."/>
            <person name="Ogata H."/>
            <person name="Sarno A.F."/>
            <person name="Shmutz J."/>
            <person name="Schroeder D."/>
            <person name="de Vargas C."/>
            <person name="Verret F."/>
            <person name="von Dassow P."/>
            <person name="Valentin K."/>
            <person name="Van de Peer Y."/>
            <person name="Wheeler G."/>
            <person name="Dacks J.B."/>
            <person name="Delwiche C.F."/>
            <person name="Dyhrman S.T."/>
            <person name="Glockner G."/>
            <person name="John U."/>
            <person name="Richards T."/>
            <person name="Worden A.Z."/>
            <person name="Zhang X."/>
            <person name="Grigoriev I.V."/>
            <person name="Allen A.E."/>
            <person name="Bidle K."/>
            <person name="Borodovsky M."/>
            <person name="Bowler C."/>
            <person name="Brownlee C."/>
            <person name="Cock J.M."/>
            <person name="Elias M."/>
            <person name="Gladyshev V.N."/>
            <person name="Groth M."/>
            <person name="Guda C."/>
            <person name="Hadaegh A."/>
            <person name="Iglesias-Rodriguez M.D."/>
            <person name="Jenkins J."/>
            <person name="Jones B.M."/>
            <person name="Lawson T."/>
            <person name="Leese F."/>
            <person name="Lindquist E."/>
            <person name="Lobanov A."/>
            <person name="Lomsadze A."/>
            <person name="Malik S.B."/>
            <person name="Marsh M.E."/>
            <person name="Mackinder L."/>
            <person name="Mock T."/>
            <person name="Mueller-Roeber B."/>
            <person name="Pagarete A."/>
            <person name="Parker M."/>
            <person name="Probert I."/>
            <person name="Quesneville H."/>
            <person name="Raines C."/>
            <person name="Rensing S.A."/>
            <person name="Riano-Pachon D.M."/>
            <person name="Richier S."/>
            <person name="Rokitta S."/>
            <person name="Shiraiwa Y."/>
            <person name="Soanes D.M."/>
            <person name="van der Giezen M."/>
            <person name="Wahlund T.M."/>
            <person name="Williams B."/>
            <person name="Wilson W."/>
            <person name="Wolfe G."/>
            <person name="Wurch L.L."/>
        </authorList>
    </citation>
    <scope>NUCLEOTIDE SEQUENCE</scope>
</reference>
<dbReference type="InterPro" id="IPR036617">
    <property type="entry name" value="BAF_sf"/>
</dbReference>
<dbReference type="PaxDb" id="2903-EOD10373"/>
<evidence type="ECO:0000313" key="2">
    <source>
        <dbReference type="Proteomes" id="UP000013827"/>
    </source>
</evidence>
<dbReference type="GO" id="GO:0003677">
    <property type="term" value="F:DNA binding"/>
    <property type="evidence" value="ECO:0007669"/>
    <property type="project" value="InterPro"/>
</dbReference>
<accession>A0A0D3IGI8</accession>
<dbReference type="Proteomes" id="UP000013827">
    <property type="component" value="Unassembled WGS sequence"/>
</dbReference>
<dbReference type="Gene3D" id="1.10.150.40">
    <property type="entry name" value="Barrier-to-autointegration factor, BAF"/>
    <property type="match status" value="1"/>
</dbReference>
<dbReference type="Pfam" id="PF02961">
    <property type="entry name" value="SAM_BAF"/>
    <property type="match status" value="1"/>
</dbReference>
<protein>
    <submittedName>
        <fullName evidence="1">Uncharacterized protein</fullName>
    </submittedName>
</protein>
<name>A0A0D3IGI8_EMIH1</name>
<keyword evidence="2" id="KW-1185">Reference proteome</keyword>
<proteinExistence type="predicted"/>
<reference evidence="1" key="2">
    <citation type="submission" date="2024-10" db="UniProtKB">
        <authorList>
            <consortium name="EnsemblProtists"/>
        </authorList>
    </citation>
    <scope>IDENTIFICATION</scope>
</reference>
<dbReference type="InterPro" id="IPR004122">
    <property type="entry name" value="BAF_prot"/>
</dbReference>
<dbReference type="AlphaFoldDB" id="A0A0D3IGI8"/>